<dbReference type="OrthoDB" id="6764310at2759"/>
<dbReference type="InterPro" id="IPR046349">
    <property type="entry name" value="C1-like_sf"/>
</dbReference>
<accession>A0A9N9SEF2</accession>
<reference evidence="2" key="2">
    <citation type="submission" date="2022-10" db="EMBL/GenBank/DDBJ databases">
        <authorList>
            <consortium name="ENA_rothamsted_submissions"/>
            <consortium name="culmorum"/>
            <person name="King R."/>
        </authorList>
    </citation>
    <scope>NUCLEOTIDE SEQUENCE</scope>
</reference>
<feature type="coiled-coil region" evidence="1">
    <location>
        <begin position="77"/>
        <end position="104"/>
    </location>
</feature>
<protein>
    <submittedName>
        <fullName evidence="2">Uncharacterized protein</fullName>
    </submittedName>
</protein>
<keyword evidence="1" id="KW-0175">Coiled coil</keyword>
<reference evidence="2" key="1">
    <citation type="submission" date="2022-01" db="EMBL/GenBank/DDBJ databases">
        <authorList>
            <person name="King R."/>
        </authorList>
    </citation>
    <scope>NUCLEOTIDE SEQUENCE</scope>
</reference>
<sequence>MASGGESTLGALPKIVCEYCKKTVVNHVKCKKCNDYFHPRCMVQSSQAKSAVCRHDDESEDELQQQEDDHQIENGDAMRYIAENKLLRRLVKELESKCEILNHQNKPKMFSNRGVNAAISKAQSSNKMKEILDLENKEGDDDGWEKVVNRRMPRKSRKFVVGGNEENTGVTTIAKYTSLHVTRLNPSTEPDDLKKILMANFPEVTCEKHQSKHPELYASMKVTIKQEHFAKAWKRYGN</sequence>
<name>A0A9N9SEF2_PHACE</name>
<gene>
    <name evidence="2" type="ORF">PHAECO_LOCUS7050</name>
</gene>
<dbReference type="EMBL" id="OU896709">
    <property type="protein sequence ID" value="CAG9820029.1"/>
    <property type="molecule type" value="Genomic_DNA"/>
</dbReference>
<dbReference type="AlphaFoldDB" id="A0A9N9SEF2"/>
<evidence type="ECO:0000256" key="1">
    <source>
        <dbReference type="SAM" id="Coils"/>
    </source>
</evidence>
<dbReference type="SUPFAM" id="SSF57889">
    <property type="entry name" value="Cysteine-rich domain"/>
    <property type="match status" value="1"/>
</dbReference>
<evidence type="ECO:0000313" key="3">
    <source>
        <dbReference type="Proteomes" id="UP001153737"/>
    </source>
</evidence>
<proteinExistence type="predicted"/>
<evidence type="ECO:0000313" key="2">
    <source>
        <dbReference type="EMBL" id="CAG9820029.1"/>
    </source>
</evidence>
<dbReference type="Proteomes" id="UP001153737">
    <property type="component" value="Chromosome 3"/>
</dbReference>
<organism evidence="2 3">
    <name type="scientific">Phaedon cochleariae</name>
    <name type="common">Mustard beetle</name>
    <dbReference type="NCBI Taxonomy" id="80249"/>
    <lineage>
        <taxon>Eukaryota</taxon>
        <taxon>Metazoa</taxon>
        <taxon>Ecdysozoa</taxon>
        <taxon>Arthropoda</taxon>
        <taxon>Hexapoda</taxon>
        <taxon>Insecta</taxon>
        <taxon>Pterygota</taxon>
        <taxon>Neoptera</taxon>
        <taxon>Endopterygota</taxon>
        <taxon>Coleoptera</taxon>
        <taxon>Polyphaga</taxon>
        <taxon>Cucujiformia</taxon>
        <taxon>Chrysomeloidea</taxon>
        <taxon>Chrysomelidae</taxon>
        <taxon>Chrysomelinae</taxon>
        <taxon>Chrysomelini</taxon>
        <taxon>Phaedon</taxon>
    </lineage>
</organism>
<keyword evidence="3" id="KW-1185">Reference proteome</keyword>